<evidence type="ECO:0000313" key="1">
    <source>
        <dbReference type="EMBL" id="PRP75267.1"/>
    </source>
</evidence>
<name>A0A2P6MUA0_9EUKA</name>
<dbReference type="EMBL" id="MDYQ01000400">
    <property type="protein sequence ID" value="PRP75267.1"/>
    <property type="molecule type" value="Genomic_DNA"/>
</dbReference>
<organism evidence="1 2">
    <name type="scientific">Planoprotostelium fungivorum</name>
    <dbReference type="NCBI Taxonomy" id="1890364"/>
    <lineage>
        <taxon>Eukaryota</taxon>
        <taxon>Amoebozoa</taxon>
        <taxon>Evosea</taxon>
        <taxon>Variosea</taxon>
        <taxon>Cavosteliida</taxon>
        <taxon>Cavosteliaceae</taxon>
        <taxon>Planoprotostelium</taxon>
    </lineage>
</organism>
<comment type="caution">
    <text evidence="1">The sequence shown here is derived from an EMBL/GenBank/DDBJ whole genome shotgun (WGS) entry which is preliminary data.</text>
</comment>
<sequence length="119" mass="13817">MRLEEASIETTDRYTEKRKELKRTIVVQFIEGLVRLPCELKFVPLWLLFNKSQKCLDNVNPPYLSIVESILFEKLILECDTLIASSFAVPPVMSNVFGVEIPSRETSMRHHSTRCKFQV</sequence>
<dbReference type="Proteomes" id="UP000241769">
    <property type="component" value="Unassembled WGS sequence"/>
</dbReference>
<proteinExistence type="predicted"/>
<protein>
    <submittedName>
        <fullName evidence="1">Uncharacterized protein</fullName>
    </submittedName>
</protein>
<gene>
    <name evidence="1" type="ORF">PROFUN_15888</name>
</gene>
<reference evidence="1 2" key="1">
    <citation type="journal article" date="2018" name="Genome Biol. Evol.">
        <title>Multiple Roots of Fruiting Body Formation in Amoebozoa.</title>
        <authorList>
            <person name="Hillmann F."/>
            <person name="Forbes G."/>
            <person name="Novohradska S."/>
            <person name="Ferling I."/>
            <person name="Riege K."/>
            <person name="Groth M."/>
            <person name="Westermann M."/>
            <person name="Marz M."/>
            <person name="Spaller T."/>
            <person name="Winckler T."/>
            <person name="Schaap P."/>
            <person name="Glockner G."/>
        </authorList>
    </citation>
    <scope>NUCLEOTIDE SEQUENCE [LARGE SCALE GENOMIC DNA]</scope>
    <source>
        <strain evidence="1 2">Jena</strain>
    </source>
</reference>
<accession>A0A2P6MUA0</accession>
<dbReference type="AlphaFoldDB" id="A0A2P6MUA0"/>
<keyword evidence="2" id="KW-1185">Reference proteome</keyword>
<evidence type="ECO:0000313" key="2">
    <source>
        <dbReference type="Proteomes" id="UP000241769"/>
    </source>
</evidence>
<dbReference type="InParanoid" id="A0A2P6MUA0"/>